<dbReference type="Pfam" id="PF02545">
    <property type="entry name" value="Maf"/>
    <property type="match status" value="1"/>
</dbReference>
<dbReference type="HAMAP" id="MF_00528">
    <property type="entry name" value="Maf"/>
    <property type="match status" value="1"/>
</dbReference>
<feature type="site" description="Important for substrate specificity" evidence="3">
    <location>
        <position position="158"/>
    </location>
</feature>
<proteinExistence type="inferred from homology"/>
<comment type="catalytic activity">
    <reaction evidence="3">
        <text>UTP + H2O = UMP + diphosphate + H(+)</text>
        <dbReference type="Rhea" id="RHEA:29395"/>
        <dbReference type="ChEBI" id="CHEBI:15377"/>
        <dbReference type="ChEBI" id="CHEBI:15378"/>
        <dbReference type="ChEBI" id="CHEBI:33019"/>
        <dbReference type="ChEBI" id="CHEBI:46398"/>
        <dbReference type="ChEBI" id="CHEBI:57865"/>
        <dbReference type="EC" id="3.6.1.9"/>
    </reaction>
</comment>
<evidence type="ECO:0000313" key="4">
    <source>
        <dbReference type="EMBL" id="RIH88680.1"/>
    </source>
</evidence>
<organism evidence="4 5">
    <name type="scientific">Calidithermus roseus</name>
    <dbReference type="NCBI Taxonomy" id="1644118"/>
    <lineage>
        <taxon>Bacteria</taxon>
        <taxon>Thermotogati</taxon>
        <taxon>Deinococcota</taxon>
        <taxon>Deinococci</taxon>
        <taxon>Thermales</taxon>
        <taxon>Thermaceae</taxon>
        <taxon>Calidithermus</taxon>
    </lineage>
</organism>
<dbReference type="PIRSF" id="PIRSF006305">
    <property type="entry name" value="Maf"/>
    <property type="match status" value="1"/>
</dbReference>
<sequence length="201" mass="21927">MVLDPARLPTLILASQSPRRAQLLERLGLPFQTRPAHLDEEASNYLAPEALAHALALHKAQAVWRSGEWVVAADTVVALNGVLLGKPVSVAENRVFLKRLSGQTHTVFTGLALILPEGRAVALVDAAQVRFRRLEDWEIEWYASSGEGLDKAGGYGVQERGMVLVDRIEGDFYTVMGLPVRRLWQLLAEEGYFSGGKGGAA</sequence>
<dbReference type="Gene3D" id="3.90.950.10">
    <property type="match status" value="1"/>
</dbReference>
<dbReference type="GO" id="GO:0036218">
    <property type="term" value="F:dTTP diphosphatase activity"/>
    <property type="evidence" value="ECO:0007669"/>
    <property type="project" value="RHEA"/>
</dbReference>
<dbReference type="InterPro" id="IPR029001">
    <property type="entry name" value="ITPase-like_fam"/>
</dbReference>
<dbReference type="OrthoDB" id="9807767at2"/>
<dbReference type="EMBL" id="QWLA01000008">
    <property type="protein sequence ID" value="RIH88680.1"/>
    <property type="molecule type" value="Genomic_DNA"/>
</dbReference>
<accession>A0A399EYB9</accession>
<keyword evidence="5" id="KW-1185">Reference proteome</keyword>
<evidence type="ECO:0000256" key="3">
    <source>
        <dbReference type="HAMAP-Rule" id="MF_00528"/>
    </source>
</evidence>
<evidence type="ECO:0000313" key="5">
    <source>
        <dbReference type="Proteomes" id="UP000265341"/>
    </source>
</evidence>
<dbReference type="InterPro" id="IPR003697">
    <property type="entry name" value="Maf-like"/>
</dbReference>
<gene>
    <name evidence="4" type="primary">maf</name>
    <name evidence="4" type="ORF">Mrose_00713</name>
</gene>
<evidence type="ECO:0000256" key="1">
    <source>
        <dbReference type="ARBA" id="ARBA00001968"/>
    </source>
</evidence>
<comment type="function">
    <text evidence="3">Nucleoside triphosphate pyrophosphatase that hydrolyzes dTTP and UTP. May have a dual role in cell division arrest and in preventing the incorporation of modified nucleotides into cellular nucleic acids.</text>
</comment>
<protein>
    <recommendedName>
        <fullName evidence="3">dTTP/UTP pyrophosphatase</fullName>
        <shortName evidence="3">dTTPase/UTPase</shortName>
        <ecNumber evidence="3">3.6.1.9</ecNumber>
    </recommendedName>
    <alternativeName>
        <fullName evidence="3">Nucleoside triphosphate pyrophosphatase</fullName>
    </alternativeName>
    <alternativeName>
        <fullName evidence="3">Nucleotide pyrophosphatase</fullName>
        <shortName evidence="3">Nucleotide PPase</shortName>
    </alternativeName>
</protein>
<keyword evidence="2 3" id="KW-0378">Hydrolase</keyword>
<comment type="catalytic activity">
    <reaction evidence="3">
        <text>dTTP + H2O = dTMP + diphosphate + H(+)</text>
        <dbReference type="Rhea" id="RHEA:28534"/>
        <dbReference type="ChEBI" id="CHEBI:15377"/>
        <dbReference type="ChEBI" id="CHEBI:15378"/>
        <dbReference type="ChEBI" id="CHEBI:33019"/>
        <dbReference type="ChEBI" id="CHEBI:37568"/>
        <dbReference type="ChEBI" id="CHEBI:63528"/>
        <dbReference type="EC" id="3.6.1.9"/>
    </reaction>
</comment>
<keyword evidence="3" id="KW-0546">Nucleotide metabolism</keyword>
<name>A0A399EYB9_9DEIN</name>
<comment type="similarity">
    <text evidence="3">Belongs to the Maf family. YhdE subfamily.</text>
</comment>
<comment type="caution">
    <text evidence="3">Lacks conserved residue(s) required for the propagation of feature annotation.</text>
</comment>
<dbReference type="SUPFAM" id="SSF52972">
    <property type="entry name" value="ITPase-like"/>
    <property type="match status" value="1"/>
</dbReference>
<evidence type="ECO:0000256" key="2">
    <source>
        <dbReference type="ARBA" id="ARBA00022801"/>
    </source>
</evidence>
<comment type="subcellular location">
    <subcellularLocation>
        <location evidence="3">Cytoplasm</location>
    </subcellularLocation>
</comment>
<comment type="caution">
    <text evidence="4">The sequence shown here is derived from an EMBL/GenBank/DDBJ whole genome shotgun (WGS) entry which is preliminary data.</text>
</comment>
<dbReference type="RefSeq" id="WP_119276053.1">
    <property type="nucleotide sequence ID" value="NZ_QWLA01000008.1"/>
</dbReference>
<dbReference type="PANTHER" id="PTHR43213">
    <property type="entry name" value="BIFUNCTIONAL DTTP/UTP PYROPHOSPHATASE/METHYLTRANSFERASE PROTEIN-RELATED"/>
    <property type="match status" value="1"/>
</dbReference>
<dbReference type="GO" id="GO:0005737">
    <property type="term" value="C:cytoplasm"/>
    <property type="evidence" value="ECO:0007669"/>
    <property type="project" value="UniProtKB-SubCell"/>
</dbReference>
<reference evidence="4 5" key="1">
    <citation type="submission" date="2018-08" db="EMBL/GenBank/DDBJ databases">
        <title>Meiothermus roseus NBRC 110900 genome sequencing project.</title>
        <authorList>
            <person name="Da Costa M.S."/>
            <person name="Albuquerque L."/>
            <person name="Raposo P."/>
            <person name="Froufe H.J.C."/>
            <person name="Barroso C.S."/>
            <person name="Egas C."/>
        </authorList>
    </citation>
    <scope>NUCLEOTIDE SEQUENCE [LARGE SCALE GENOMIC DNA]</scope>
    <source>
        <strain evidence="4 5">NBRC 110900</strain>
    </source>
</reference>
<dbReference type="NCBIfam" id="TIGR00172">
    <property type="entry name" value="maf"/>
    <property type="match status" value="1"/>
</dbReference>
<comment type="cofactor">
    <cofactor evidence="1 3">
        <name>a divalent metal cation</name>
        <dbReference type="ChEBI" id="CHEBI:60240"/>
    </cofactor>
</comment>
<dbReference type="GO" id="GO:0036221">
    <property type="term" value="F:UTP diphosphatase activity"/>
    <property type="evidence" value="ECO:0007669"/>
    <property type="project" value="RHEA"/>
</dbReference>
<feature type="site" description="Important for substrate specificity" evidence="3">
    <location>
        <position position="19"/>
    </location>
</feature>
<dbReference type="GO" id="GO:0009117">
    <property type="term" value="P:nucleotide metabolic process"/>
    <property type="evidence" value="ECO:0007669"/>
    <property type="project" value="UniProtKB-KW"/>
</dbReference>
<feature type="active site" description="Proton acceptor" evidence="3">
    <location>
        <position position="74"/>
    </location>
</feature>
<dbReference type="AlphaFoldDB" id="A0A399EYB9"/>
<dbReference type="EC" id="3.6.1.9" evidence="3"/>
<dbReference type="Proteomes" id="UP000265341">
    <property type="component" value="Unassembled WGS sequence"/>
</dbReference>
<feature type="site" description="Important for substrate specificity" evidence="3">
    <location>
        <position position="75"/>
    </location>
</feature>
<dbReference type="CDD" id="cd00555">
    <property type="entry name" value="Maf"/>
    <property type="match status" value="1"/>
</dbReference>
<keyword evidence="3" id="KW-0963">Cytoplasm</keyword>
<dbReference type="PANTHER" id="PTHR43213:SF5">
    <property type="entry name" value="BIFUNCTIONAL DTTP_UTP PYROPHOSPHATASE_METHYLTRANSFERASE PROTEIN-RELATED"/>
    <property type="match status" value="1"/>
</dbReference>